<dbReference type="InterPro" id="IPR015419">
    <property type="entry name" value="CTAG/Pcc1"/>
</dbReference>
<evidence type="ECO:0000313" key="7">
    <source>
        <dbReference type="EMBL" id="KAG7359863.1"/>
    </source>
</evidence>
<comment type="caution">
    <text evidence="7">The sequence shown here is derived from an EMBL/GenBank/DDBJ whole genome shotgun (WGS) entry which is preliminary data.</text>
</comment>
<evidence type="ECO:0000256" key="4">
    <source>
        <dbReference type="ARBA" id="ARBA00022490"/>
    </source>
</evidence>
<organism evidence="7 8">
    <name type="scientific">Nitzschia inconspicua</name>
    <dbReference type="NCBI Taxonomy" id="303405"/>
    <lineage>
        <taxon>Eukaryota</taxon>
        <taxon>Sar</taxon>
        <taxon>Stramenopiles</taxon>
        <taxon>Ochrophyta</taxon>
        <taxon>Bacillariophyta</taxon>
        <taxon>Bacillariophyceae</taxon>
        <taxon>Bacillariophycidae</taxon>
        <taxon>Bacillariales</taxon>
        <taxon>Bacillariaceae</taxon>
        <taxon>Nitzschia</taxon>
    </lineage>
</organism>
<evidence type="ECO:0000256" key="5">
    <source>
        <dbReference type="ARBA" id="ARBA00022694"/>
    </source>
</evidence>
<dbReference type="GO" id="GO:0005634">
    <property type="term" value="C:nucleus"/>
    <property type="evidence" value="ECO:0007669"/>
    <property type="project" value="UniProtKB-SubCell"/>
</dbReference>
<dbReference type="EMBL" id="JAGRRH010000013">
    <property type="protein sequence ID" value="KAG7359863.1"/>
    <property type="molecule type" value="Genomic_DNA"/>
</dbReference>
<dbReference type="PANTHER" id="PTHR31283:SF5">
    <property type="entry name" value="EKC_KEOPS COMPLEX SUBUNIT LAGE3"/>
    <property type="match status" value="1"/>
</dbReference>
<keyword evidence="6" id="KW-0539">Nucleus</keyword>
<comment type="similarity">
    <text evidence="3">Belongs to the CTAG/PCC1 family.</text>
</comment>
<reference evidence="7" key="2">
    <citation type="submission" date="2021-04" db="EMBL/GenBank/DDBJ databases">
        <authorList>
            <person name="Podell S."/>
        </authorList>
    </citation>
    <scope>NUCLEOTIDE SEQUENCE</scope>
    <source>
        <strain evidence="7">Hildebrandi</strain>
    </source>
</reference>
<evidence type="ECO:0000256" key="2">
    <source>
        <dbReference type="ARBA" id="ARBA00004496"/>
    </source>
</evidence>
<keyword evidence="5" id="KW-0819">tRNA processing</keyword>
<name>A0A9K3PUD2_9STRA</name>
<keyword evidence="8" id="KW-1185">Reference proteome</keyword>
<comment type="subcellular location">
    <subcellularLocation>
        <location evidence="2">Cytoplasm</location>
    </subcellularLocation>
    <subcellularLocation>
        <location evidence="1">Nucleus</location>
    </subcellularLocation>
</comment>
<proteinExistence type="inferred from homology"/>
<evidence type="ECO:0000256" key="1">
    <source>
        <dbReference type="ARBA" id="ARBA00004123"/>
    </source>
</evidence>
<dbReference type="GO" id="GO:0008033">
    <property type="term" value="P:tRNA processing"/>
    <property type="evidence" value="ECO:0007669"/>
    <property type="project" value="UniProtKB-KW"/>
</dbReference>
<dbReference type="AlphaFoldDB" id="A0A9K3PUD2"/>
<evidence type="ECO:0000256" key="3">
    <source>
        <dbReference type="ARBA" id="ARBA00007073"/>
    </source>
</evidence>
<dbReference type="Proteomes" id="UP000693970">
    <property type="component" value="Unassembled WGS sequence"/>
</dbReference>
<accession>A0A9K3PUD2</accession>
<reference evidence="7" key="1">
    <citation type="journal article" date="2021" name="Sci. Rep.">
        <title>Diploid genomic architecture of Nitzschia inconspicua, an elite biomass production diatom.</title>
        <authorList>
            <person name="Oliver A."/>
            <person name="Podell S."/>
            <person name="Pinowska A."/>
            <person name="Traller J.C."/>
            <person name="Smith S.R."/>
            <person name="McClure R."/>
            <person name="Beliaev A."/>
            <person name="Bohutskyi P."/>
            <person name="Hill E.A."/>
            <person name="Rabines A."/>
            <person name="Zheng H."/>
            <person name="Allen L.Z."/>
            <person name="Kuo A."/>
            <person name="Grigoriev I.V."/>
            <person name="Allen A.E."/>
            <person name="Hazlebeck D."/>
            <person name="Allen E.E."/>
        </authorList>
    </citation>
    <scope>NUCLEOTIDE SEQUENCE</scope>
    <source>
        <strain evidence="7">Hildebrandi</strain>
    </source>
</reference>
<evidence type="ECO:0000256" key="6">
    <source>
        <dbReference type="ARBA" id="ARBA00023242"/>
    </source>
</evidence>
<dbReference type="OrthoDB" id="10025739at2759"/>
<dbReference type="PANTHER" id="PTHR31283">
    <property type="entry name" value="EKC/KEOPS COMPLEX SUBUNIT PCC1 FAMILY MEMBER"/>
    <property type="match status" value="1"/>
</dbReference>
<gene>
    <name evidence="7" type="ORF">IV203_034961</name>
</gene>
<keyword evidence="4" id="KW-0963">Cytoplasm</keyword>
<protein>
    <submittedName>
        <fullName evidence="7">Transcription factor Pcc1</fullName>
    </submittedName>
</protein>
<dbReference type="GO" id="GO:0070525">
    <property type="term" value="P:tRNA threonylcarbamoyladenosine metabolic process"/>
    <property type="evidence" value="ECO:0007669"/>
    <property type="project" value="TreeGrafter"/>
</dbReference>
<dbReference type="GO" id="GO:0005737">
    <property type="term" value="C:cytoplasm"/>
    <property type="evidence" value="ECO:0007669"/>
    <property type="project" value="UniProtKB-SubCell"/>
</dbReference>
<dbReference type="Pfam" id="PF09341">
    <property type="entry name" value="Pcc1"/>
    <property type="match status" value="1"/>
</dbReference>
<dbReference type="GO" id="GO:0000408">
    <property type="term" value="C:EKC/KEOPS complex"/>
    <property type="evidence" value="ECO:0007669"/>
    <property type="project" value="TreeGrafter"/>
</dbReference>
<evidence type="ECO:0000313" key="8">
    <source>
        <dbReference type="Proteomes" id="UP000693970"/>
    </source>
</evidence>
<sequence>MASTNTRHTCEVEVTFSTNLQAKQALQVLQVDQEPTDRVTKSFSLVETEIHQGSNNNNVDGTQQSGTCLMKVRFESKELKMLRVSVSSFYDYLAVVIKTFQEFDS</sequence>
<dbReference type="FunFam" id="3.30.310.50:FF:000005">
    <property type="entry name" value="L antigen family member 3"/>
    <property type="match status" value="1"/>
</dbReference>